<comment type="subcellular location">
    <subcellularLocation>
        <location evidence="1">Cytoplasm</location>
    </subcellularLocation>
</comment>
<name>A0A4Q7P1C3_9FLAO</name>
<evidence type="ECO:0000256" key="13">
    <source>
        <dbReference type="ARBA" id="ARBA00023204"/>
    </source>
</evidence>
<dbReference type="Pfam" id="PF00005">
    <property type="entry name" value="ABC_tran"/>
    <property type="match status" value="1"/>
</dbReference>
<dbReference type="InterPro" id="IPR041102">
    <property type="entry name" value="UvrA_inter"/>
</dbReference>
<dbReference type="GO" id="GO:0009380">
    <property type="term" value="C:excinuclease repair complex"/>
    <property type="evidence" value="ECO:0007669"/>
    <property type="project" value="InterPro"/>
</dbReference>
<dbReference type="InterPro" id="IPR003439">
    <property type="entry name" value="ABC_transporter-like_ATP-bd"/>
</dbReference>
<dbReference type="OrthoDB" id="9809851at2"/>
<dbReference type="NCBIfam" id="NF001503">
    <property type="entry name" value="PRK00349.1"/>
    <property type="match status" value="1"/>
</dbReference>
<evidence type="ECO:0000256" key="14">
    <source>
        <dbReference type="ARBA" id="ARBA00038000"/>
    </source>
</evidence>
<dbReference type="AlphaFoldDB" id="A0A4Q7P1C3"/>
<evidence type="ECO:0000256" key="1">
    <source>
        <dbReference type="ARBA" id="ARBA00004496"/>
    </source>
</evidence>
<feature type="domain" description="ABC transporter" evidence="17">
    <location>
        <begin position="583"/>
        <end position="925"/>
    </location>
</feature>
<dbReference type="GO" id="GO:0008270">
    <property type="term" value="F:zinc ion binding"/>
    <property type="evidence" value="ECO:0007669"/>
    <property type="project" value="UniProtKB-KW"/>
</dbReference>
<dbReference type="SUPFAM" id="SSF52540">
    <property type="entry name" value="P-loop containing nucleoside triphosphate hydrolases"/>
    <property type="match status" value="2"/>
</dbReference>
<keyword evidence="7" id="KW-0228">DNA excision</keyword>
<dbReference type="InterPro" id="IPR004602">
    <property type="entry name" value="UvrA"/>
</dbReference>
<dbReference type="EMBL" id="SGXE01000002">
    <property type="protein sequence ID" value="RZS93621.1"/>
    <property type="molecule type" value="Genomic_DNA"/>
</dbReference>
<dbReference type="PANTHER" id="PTHR43152">
    <property type="entry name" value="UVRABC SYSTEM PROTEIN A"/>
    <property type="match status" value="1"/>
</dbReference>
<dbReference type="NCBIfam" id="TIGR00630">
    <property type="entry name" value="uvra"/>
    <property type="match status" value="1"/>
</dbReference>
<protein>
    <recommendedName>
        <fullName evidence="15">UvrABC system protein A</fullName>
    </recommendedName>
    <alternativeName>
        <fullName evidence="16">Excinuclease ABC subunit A</fullName>
    </alternativeName>
</protein>
<dbReference type="CDD" id="cd03271">
    <property type="entry name" value="ABC_UvrA_II"/>
    <property type="match status" value="1"/>
</dbReference>
<dbReference type="GO" id="GO:0006289">
    <property type="term" value="P:nucleotide-excision repair"/>
    <property type="evidence" value="ECO:0007669"/>
    <property type="project" value="InterPro"/>
</dbReference>
<dbReference type="RefSeq" id="WP_130286740.1">
    <property type="nucleotide sequence ID" value="NZ_SGXE01000002.1"/>
</dbReference>
<evidence type="ECO:0000256" key="2">
    <source>
        <dbReference type="ARBA" id="ARBA00022490"/>
    </source>
</evidence>
<dbReference type="Gene3D" id="1.10.8.280">
    <property type="entry name" value="ABC transporter ATPase domain-like"/>
    <property type="match status" value="1"/>
</dbReference>
<dbReference type="Pfam" id="PF17760">
    <property type="entry name" value="UvrA_inter"/>
    <property type="match status" value="1"/>
</dbReference>
<dbReference type="GO" id="GO:0003677">
    <property type="term" value="F:DNA binding"/>
    <property type="evidence" value="ECO:0007669"/>
    <property type="project" value="UniProtKB-KW"/>
</dbReference>
<keyword evidence="11" id="KW-0267">Excision nuclease</keyword>
<sequence length="930" mass="104135">MEIKDINTLDPKQNIIIKGAKLHNLKNLDAAIPRNELVVITGLSGSGKSSLAFDTLYAEGQRRYVESLSSYARQFLGRLHKPKVDYIKGIAPAIAIEQKVNSTNPRSTVGTTTEIYDYLKLLYARIGKTYSPKSGKQVKKDTVSDVIDYIKDVKEGSKLLLLSPIIIEKDRTIEEKLQVLQQQGFARIKLNDKVVRIEPETVINKKDTVFLVVDRIVKKDEEDFYNRLADAIDSAFFEGKGSCLVESLEDQSIREFSNKFELDGIQFLEPNVHLFSFNNPYGACPKCEGYGDVIGIDEDLVIPNTGLSIYEGAVFPWRGESMSWYKDQLVNSAYKFDFPIHKPYYQLTDEQKELLWKGNQYFEGIDDFFKELESKAYKIQNRVMLSRYRGKTKCTNCKGKRLRPEANYVKIGGKTITDLVLLPLNELADFFEALQLDETDTQISKRLLKEIKTRLLFLQNVGLDYLTLNRKSNSLSGGESQRINLATSLGSSLVGSMYILDEPSIGLHPKDTERLIKVLQSLRDLGNTVIVVEHDEDIMKAADSIIDIGPEAGSYGGEVVATGNFGDILKSDSLTAGYLNGTLQIEIPTKRRTSKYYLEIIGARENNLQNIDVKIPLGVFTAVTGVSGSGKSTLIKKIVYPALLKELGGYGEKAGQFTAIKGNFKNIKHVEFVDQNPIGRSSRSNPVTYIKAYDDIRGLFASQKLSKIRNYKSKHFSFNVDGGRCETCKGEGEVTIEMQFMADVHLQCETCGGKRFKKEVLEVTFQDKNIDDILNMTIDDAIAFFEKHEEAKIKRKLQPLQDVGLGYVQLGQSSSTLSGGEAQRIKLASFLVKGHTKDKALFIFDEPTTGLHFHDIKKLLKSFNALIEKGHSVLVIEHNMDLVKCADHIIDLGPEGGKRGGQIIASGTPEELIKVKTSFTAKYLKEKLTP</sequence>
<keyword evidence="8" id="KW-0863">Zinc-finger</keyword>
<comment type="caution">
    <text evidence="18">The sequence shown here is derived from an EMBL/GenBank/DDBJ whole genome shotgun (WGS) entry which is preliminary data.</text>
</comment>
<evidence type="ECO:0000256" key="4">
    <source>
        <dbReference type="ARBA" id="ARBA00022737"/>
    </source>
</evidence>
<evidence type="ECO:0000256" key="12">
    <source>
        <dbReference type="ARBA" id="ARBA00023125"/>
    </source>
</evidence>
<dbReference type="Proteomes" id="UP000292262">
    <property type="component" value="Unassembled WGS sequence"/>
</dbReference>
<dbReference type="Pfam" id="PF17755">
    <property type="entry name" value="UvrA_DNA-bind"/>
    <property type="match status" value="1"/>
</dbReference>
<keyword evidence="6" id="KW-0227">DNA damage</keyword>
<dbReference type="InterPro" id="IPR017871">
    <property type="entry name" value="ABC_transporter-like_CS"/>
</dbReference>
<keyword evidence="4" id="KW-0677">Repeat</keyword>
<organism evidence="18 19">
    <name type="scientific">Aquimarina brevivitae</name>
    <dbReference type="NCBI Taxonomy" id="323412"/>
    <lineage>
        <taxon>Bacteria</taxon>
        <taxon>Pseudomonadati</taxon>
        <taxon>Bacteroidota</taxon>
        <taxon>Flavobacteriia</taxon>
        <taxon>Flavobacteriales</taxon>
        <taxon>Flavobacteriaceae</taxon>
        <taxon>Aquimarina</taxon>
    </lineage>
</organism>
<keyword evidence="9" id="KW-0862">Zinc</keyword>
<evidence type="ECO:0000256" key="6">
    <source>
        <dbReference type="ARBA" id="ARBA00022763"/>
    </source>
</evidence>
<dbReference type="Gene3D" id="3.30.190.20">
    <property type="match status" value="1"/>
</dbReference>
<keyword evidence="5" id="KW-0547">Nucleotide-binding</keyword>
<keyword evidence="3" id="KW-0479">Metal-binding</keyword>
<dbReference type="Gene3D" id="3.40.50.300">
    <property type="entry name" value="P-loop containing nucleotide triphosphate hydrolases"/>
    <property type="match status" value="3"/>
</dbReference>
<reference evidence="18 19" key="1">
    <citation type="submission" date="2019-02" db="EMBL/GenBank/DDBJ databases">
        <title>Genomic Encyclopedia of Type Strains, Phase IV (KMG-IV): sequencing the most valuable type-strain genomes for metagenomic binning, comparative biology and taxonomic classification.</title>
        <authorList>
            <person name="Goeker M."/>
        </authorList>
    </citation>
    <scope>NUCLEOTIDE SEQUENCE [LARGE SCALE GENOMIC DNA]</scope>
    <source>
        <strain evidence="18 19">DSM 17196</strain>
    </source>
</reference>
<evidence type="ECO:0000256" key="9">
    <source>
        <dbReference type="ARBA" id="ARBA00022833"/>
    </source>
</evidence>
<evidence type="ECO:0000256" key="10">
    <source>
        <dbReference type="ARBA" id="ARBA00022840"/>
    </source>
</evidence>
<evidence type="ECO:0000256" key="16">
    <source>
        <dbReference type="ARBA" id="ARBA00042156"/>
    </source>
</evidence>
<evidence type="ECO:0000256" key="3">
    <source>
        <dbReference type="ARBA" id="ARBA00022723"/>
    </source>
</evidence>
<dbReference type="InterPro" id="IPR041552">
    <property type="entry name" value="UvrA_DNA-bd"/>
</dbReference>
<dbReference type="GO" id="GO:0005524">
    <property type="term" value="F:ATP binding"/>
    <property type="evidence" value="ECO:0007669"/>
    <property type="project" value="UniProtKB-KW"/>
</dbReference>
<evidence type="ECO:0000256" key="5">
    <source>
        <dbReference type="ARBA" id="ARBA00022741"/>
    </source>
</evidence>
<keyword evidence="12" id="KW-0238">DNA-binding</keyword>
<evidence type="ECO:0000256" key="11">
    <source>
        <dbReference type="ARBA" id="ARBA00022881"/>
    </source>
</evidence>
<keyword evidence="2" id="KW-0963">Cytoplasm</keyword>
<evidence type="ECO:0000256" key="15">
    <source>
        <dbReference type="ARBA" id="ARBA00039316"/>
    </source>
</evidence>
<comment type="similarity">
    <text evidence="14">Belongs to the ABC transporter superfamily. UvrA family.</text>
</comment>
<evidence type="ECO:0000256" key="8">
    <source>
        <dbReference type="ARBA" id="ARBA00022771"/>
    </source>
</evidence>
<keyword evidence="13" id="KW-0234">DNA repair</keyword>
<dbReference type="GO" id="GO:0005737">
    <property type="term" value="C:cytoplasm"/>
    <property type="evidence" value="ECO:0007669"/>
    <property type="project" value="UniProtKB-SubCell"/>
</dbReference>
<evidence type="ECO:0000313" key="18">
    <source>
        <dbReference type="EMBL" id="RZS93621.1"/>
    </source>
</evidence>
<dbReference type="GO" id="GO:0016887">
    <property type="term" value="F:ATP hydrolysis activity"/>
    <property type="evidence" value="ECO:0007669"/>
    <property type="project" value="InterPro"/>
</dbReference>
<evidence type="ECO:0000256" key="7">
    <source>
        <dbReference type="ARBA" id="ARBA00022769"/>
    </source>
</evidence>
<proteinExistence type="inferred from homology"/>
<keyword evidence="10" id="KW-0067">ATP-binding</keyword>
<dbReference type="PROSITE" id="PS50893">
    <property type="entry name" value="ABC_TRANSPORTER_2"/>
    <property type="match status" value="1"/>
</dbReference>
<dbReference type="PANTHER" id="PTHR43152:SF3">
    <property type="entry name" value="UVRABC SYSTEM PROTEIN A"/>
    <property type="match status" value="1"/>
</dbReference>
<gene>
    <name evidence="18" type="ORF">EV197_2201</name>
</gene>
<dbReference type="GO" id="GO:0004518">
    <property type="term" value="F:nuclease activity"/>
    <property type="evidence" value="ECO:0007669"/>
    <property type="project" value="UniProtKB-KW"/>
</dbReference>
<dbReference type="InterPro" id="IPR027417">
    <property type="entry name" value="P-loop_NTPase"/>
</dbReference>
<keyword evidence="19" id="KW-1185">Reference proteome</keyword>
<dbReference type="PROSITE" id="PS00211">
    <property type="entry name" value="ABC_TRANSPORTER_1"/>
    <property type="match status" value="2"/>
</dbReference>
<dbReference type="Gene3D" id="1.20.1580.10">
    <property type="entry name" value="ABC transporter ATPase like domain"/>
    <property type="match status" value="3"/>
</dbReference>
<evidence type="ECO:0000259" key="17">
    <source>
        <dbReference type="PROSITE" id="PS50893"/>
    </source>
</evidence>
<evidence type="ECO:0000313" key="19">
    <source>
        <dbReference type="Proteomes" id="UP000292262"/>
    </source>
</evidence>
<accession>A0A4Q7P1C3</accession>